<dbReference type="AlphaFoldDB" id="A0A1H1Y886"/>
<evidence type="ECO:0000313" key="4">
    <source>
        <dbReference type="Proteomes" id="UP000199092"/>
    </source>
</evidence>
<reference evidence="3 4" key="1">
    <citation type="submission" date="2016-10" db="EMBL/GenBank/DDBJ databases">
        <authorList>
            <person name="de Groot N.N."/>
        </authorList>
    </citation>
    <scope>NUCLEOTIDE SEQUENCE [LARGE SCALE GENOMIC DNA]</scope>
    <source>
        <strain evidence="3 4">DSM 21741</strain>
    </source>
</reference>
<dbReference type="Gene3D" id="2.40.128.110">
    <property type="entry name" value="Lipid/polyisoprenoid-binding, YceI-like"/>
    <property type="match status" value="1"/>
</dbReference>
<dbReference type="RefSeq" id="WP_197677068.1">
    <property type="nucleotide sequence ID" value="NZ_LT629749.1"/>
</dbReference>
<dbReference type="InterPro" id="IPR007372">
    <property type="entry name" value="Lipid/polyisoprenoid-bd_YceI"/>
</dbReference>
<proteinExistence type="inferred from homology"/>
<evidence type="ECO:0000313" key="3">
    <source>
        <dbReference type="EMBL" id="SDT17637.1"/>
    </source>
</evidence>
<dbReference type="STRING" id="546871.SAMN04488543_3217"/>
<accession>A0A1H1Y886</accession>
<dbReference type="EMBL" id="LT629749">
    <property type="protein sequence ID" value="SDT17637.1"/>
    <property type="molecule type" value="Genomic_DNA"/>
</dbReference>
<evidence type="ECO:0000259" key="2">
    <source>
        <dbReference type="SMART" id="SM00867"/>
    </source>
</evidence>
<gene>
    <name evidence="3" type="ORF">SAMN04488543_3217</name>
</gene>
<sequence>MSAEPQVTTTTGLPTGRWHLLPEASTAVFAVANFGFRTVTGTIPLREGTVDVDAGGVVDGVHVVLDLDGLDTASWRRDADLRRPRLLDVDRHPELAFDATAMTPAGSGWRVDGRLSARGTSTPLAVSVTATEAGREQAGIRATGVLDRRELGVRAPRLLIGHLVRITVDSRWARG</sequence>
<comment type="similarity">
    <text evidence="1">Belongs to the UPF0312 family.</text>
</comment>
<keyword evidence="4" id="KW-1185">Reference proteome</keyword>
<evidence type="ECO:0000256" key="1">
    <source>
        <dbReference type="ARBA" id="ARBA00008812"/>
    </source>
</evidence>
<dbReference type="PANTHER" id="PTHR34406">
    <property type="entry name" value="PROTEIN YCEI"/>
    <property type="match status" value="1"/>
</dbReference>
<dbReference type="SMART" id="SM00867">
    <property type="entry name" value="YceI"/>
    <property type="match status" value="1"/>
</dbReference>
<name>A0A1H1Y886_9ACTN</name>
<protein>
    <submittedName>
        <fullName evidence="3">Polyisoprenoid-binding protein YceI</fullName>
    </submittedName>
</protein>
<dbReference type="SUPFAM" id="SSF101874">
    <property type="entry name" value="YceI-like"/>
    <property type="match status" value="1"/>
</dbReference>
<dbReference type="InterPro" id="IPR036761">
    <property type="entry name" value="TTHA0802/YceI-like_sf"/>
</dbReference>
<dbReference type="Pfam" id="PF04264">
    <property type="entry name" value="YceI"/>
    <property type="match status" value="1"/>
</dbReference>
<dbReference type="Proteomes" id="UP000199092">
    <property type="component" value="Chromosome I"/>
</dbReference>
<organism evidence="3 4">
    <name type="scientific">Friedmanniella luteola</name>
    <dbReference type="NCBI Taxonomy" id="546871"/>
    <lineage>
        <taxon>Bacteria</taxon>
        <taxon>Bacillati</taxon>
        <taxon>Actinomycetota</taxon>
        <taxon>Actinomycetes</taxon>
        <taxon>Propionibacteriales</taxon>
        <taxon>Nocardioidaceae</taxon>
        <taxon>Friedmanniella</taxon>
    </lineage>
</organism>
<dbReference type="PANTHER" id="PTHR34406:SF1">
    <property type="entry name" value="PROTEIN YCEI"/>
    <property type="match status" value="1"/>
</dbReference>
<feature type="domain" description="Lipid/polyisoprenoid-binding YceI-like" evidence="2">
    <location>
        <begin position="17"/>
        <end position="173"/>
    </location>
</feature>